<proteinExistence type="predicted"/>
<feature type="domain" description="Beta-lactamase-related" evidence="1">
    <location>
        <begin position="34"/>
        <end position="320"/>
    </location>
</feature>
<sequence length="387" mass="42339">MILKQLSSNITKRPLKQEMLDMVLKGSCRIELTQEDWNRPLSKAIPYFVQDHARKLGGLDSAREIQWDKVTLWSLATQLSGIPTVALPIGDLYQPQATAEWGAPEVNVSALSTCEVRYLADHNDQYCSAKDTIALVENFPPNFLPWSTPVYSDLNFMLLGVAISNMTGKSMSTIYRTSVFDHLHMQSTIDSHPTDSAGIARSIIVGAPEENFLAEPVITTPSGGILSTISDLQKLGMGILNSTLLPSEITRKWMMPVSHTSSLSYSIGAPWEIHRFVHPGSGKVTDMYTKLGDSGFYGGALVVIPEYGAGFAFLNAGTDRNRAMKAFKVLDFITSNILPALERQAVTEAKKNFVGSYEYSGENLNVTIDVAINASTPTNVNSDLVLG</sequence>
<dbReference type="Pfam" id="PF00144">
    <property type="entry name" value="Beta-lactamase"/>
    <property type="match status" value="1"/>
</dbReference>
<reference evidence="2" key="1">
    <citation type="submission" date="2022-11" db="EMBL/GenBank/DDBJ databases">
        <authorList>
            <person name="Petersen C."/>
        </authorList>
    </citation>
    <scope>NUCLEOTIDE SEQUENCE</scope>
    <source>
        <strain evidence="2">IBT 30069</strain>
    </source>
</reference>
<dbReference type="OrthoDB" id="10250282at2759"/>
<name>A0A9W9FIU3_9EURO</name>
<evidence type="ECO:0000313" key="3">
    <source>
        <dbReference type="Proteomes" id="UP001149165"/>
    </source>
</evidence>
<dbReference type="EMBL" id="JAPQKH010000004">
    <property type="protein sequence ID" value="KAJ5101016.1"/>
    <property type="molecule type" value="Genomic_DNA"/>
</dbReference>
<comment type="caution">
    <text evidence="2">The sequence shown here is derived from an EMBL/GenBank/DDBJ whole genome shotgun (WGS) entry which is preliminary data.</text>
</comment>
<dbReference type="AlphaFoldDB" id="A0A9W9FIU3"/>
<dbReference type="InterPro" id="IPR012338">
    <property type="entry name" value="Beta-lactam/transpept-like"/>
</dbReference>
<dbReference type="InterPro" id="IPR051478">
    <property type="entry name" value="Beta-lactamase-like_AB/R"/>
</dbReference>
<dbReference type="PANTHER" id="PTHR22935">
    <property type="entry name" value="PENICILLIN-BINDING PROTEIN"/>
    <property type="match status" value="1"/>
</dbReference>
<dbReference type="Proteomes" id="UP001149165">
    <property type="component" value="Unassembled WGS sequence"/>
</dbReference>
<evidence type="ECO:0000313" key="2">
    <source>
        <dbReference type="EMBL" id="KAJ5101016.1"/>
    </source>
</evidence>
<dbReference type="Gene3D" id="3.40.710.10">
    <property type="entry name" value="DD-peptidase/beta-lactamase superfamily"/>
    <property type="match status" value="1"/>
</dbReference>
<reference evidence="2" key="2">
    <citation type="journal article" date="2023" name="IMA Fungus">
        <title>Comparative genomic study of the Penicillium genus elucidates a diverse pangenome and 15 lateral gene transfer events.</title>
        <authorList>
            <person name="Petersen C."/>
            <person name="Sorensen T."/>
            <person name="Nielsen M.R."/>
            <person name="Sondergaard T.E."/>
            <person name="Sorensen J.L."/>
            <person name="Fitzpatrick D.A."/>
            <person name="Frisvad J.C."/>
            <person name="Nielsen K.L."/>
        </authorList>
    </citation>
    <scope>NUCLEOTIDE SEQUENCE</scope>
    <source>
        <strain evidence="2">IBT 30069</strain>
    </source>
</reference>
<dbReference type="InterPro" id="IPR001466">
    <property type="entry name" value="Beta-lactam-related"/>
</dbReference>
<gene>
    <name evidence="2" type="ORF">N7456_007068</name>
</gene>
<dbReference type="SUPFAM" id="SSF56601">
    <property type="entry name" value="beta-lactamase/transpeptidase-like"/>
    <property type="match status" value="1"/>
</dbReference>
<evidence type="ECO:0000259" key="1">
    <source>
        <dbReference type="Pfam" id="PF00144"/>
    </source>
</evidence>
<dbReference type="PANTHER" id="PTHR22935:SF97">
    <property type="entry name" value="BETA-LACTAMASE-RELATED DOMAIN-CONTAINING PROTEIN"/>
    <property type="match status" value="1"/>
</dbReference>
<organism evidence="2 3">
    <name type="scientific">Penicillium angulare</name>
    <dbReference type="NCBI Taxonomy" id="116970"/>
    <lineage>
        <taxon>Eukaryota</taxon>
        <taxon>Fungi</taxon>
        <taxon>Dikarya</taxon>
        <taxon>Ascomycota</taxon>
        <taxon>Pezizomycotina</taxon>
        <taxon>Eurotiomycetes</taxon>
        <taxon>Eurotiomycetidae</taxon>
        <taxon>Eurotiales</taxon>
        <taxon>Aspergillaceae</taxon>
        <taxon>Penicillium</taxon>
    </lineage>
</organism>
<accession>A0A9W9FIU3</accession>
<keyword evidence="3" id="KW-1185">Reference proteome</keyword>
<protein>
    <recommendedName>
        <fullName evidence="1">Beta-lactamase-related domain-containing protein</fullName>
    </recommendedName>
</protein>